<dbReference type="Proteomes" id="UP000605992">
    <property type="component" value="Unassembled WGS sequence"/>
</dbReference>
<gene>
    <name evidence="2" type="ORF">Pth03_42890</name>
</gene>
<dbReference type="EMBL" id="BOOR01000031">
    <property type="protein sequence ID" value="GII55900.1"/>
    <property type="molecule type" value="Genomic_DNA"/>
</dbReference>
<dbReference type="InterPro" id="IPR039422">
    <property type="entry name" value="MarR/SlyA-like"/>
</dbReference>
<dbReference type="SMART" id="SM00347">
    <property type="entry name" value="HTH_MARR"/>
    <property type="match status" value="1"/>
</dbReference>
<dbReference type="PROSITE" id="PS50995">
    <property type="entry name" value="HTH_MARR_2"/>
    <property type="match status" value="1"/>
</dbReference>
<dbReference type="InterPro" id="IPR000835">
    <property type="entry name" value="HTH_MarR-typ"/>
</dbReference>
<feature type="domain" description="HTH marR-type" evidence="1">
    <location>
        <begin position="22"/>
        <end position="154"/>
    </location>
</feature>
<reference evidence="2" key="1">
    <citation type="submission" date="2021-01" db="EMBL/GenBank/DDBJ databases">
        <title>Whole genome shotgun sequence of Planotetraspora thailandica NBRC 104271.</title>
        <authorList>
            <person name="Komaki H."/>
            <person name="Tamura T."/>
        </authorList>
    </citation>
    <scope>NUCLEOTIDE SEQUENCE</scope>
    <source>
        <strain evidence="2">NBRC 104271</strain>
    </source>
</reference>
<dbReference type="InterPro" id="IPR036388">
    <property type="entry name" value="WH-like_DNA-bd_sf"/>
</dbReference>
<proteinExistence type="predicted"/>
<evidence type="ECO:0000313" key="2">
    <source>
        <dbReference type="EMBL" id="GII55900.1"/>
    </source>
</evidence>
<organism evidence="2 3">
    <name type="scientific">Planotetraspora thailandica</name>
    <dbReference type="NCBI Taxonomy" id="487172"/>
    <lineage>
        <taxon>Bacteria</taxon>
        <taxon>Bacillati</taxon>
        <taxon>Actinomycetota</taxon>
        <taxon>Actinomycetes</taxon>
        <taxon>Streptosporangiales</taxon>
        <taxon>Streptosporangiaceae</taxon>
        <taxon>Planotetraspora</taxon>
    </lineage>
</organism>
<sequence length="175" mass="19373">MPRRIPPFTQPDDLTPEEAAAWDLFLRVLLVTPHMLDTDLQARQGLNLNEFGTLLALAKAPDQRLRLADLAEAVMMSAAGITRVTDRLSRDGMVERIRCADDRRGAYAALTDQGADRLAEAYSTHLDSIRRRVLDEFDEAILLALARAMPKLNEWLSSTSGSSPWTERLSSGPAA</sequence>
<dbReference type="Pfam" id="PF12802">
    <property type="entry name" value="MarR_2"/>
    <property type="match status" value="1"/>
</dbReference>
<comment type="caution">
    <text evidence="2">The sequence shown here is derived from an EMBL/GenBank/DDBJ whole genome shotgun (WGS) entry which is preliminary data.</text>
</comment>
<dbReference type="PANTHER" id="PTHR33164">
    <property type="entry name" value="TRANSCRIPTIONAL REGULATOR, MARR FAMILY"/>
    <property type="match status" value="1"/>
</dbReference>
<evidence type="ECO:0000313" key="3">
    <source>
        <dbReference type="Proteomes" id="UP000605992"/>
    </source>
</evidence>
<dbReference type="GO" id="GO:0006950">
    <property type="term" value="P:response to stress"/>
    <property type="evidence" value="ECO:0007669"/>
    <property type="project" value="TreeGrafter"/>
</dbReference>
<dbReference type="PRINTS" id="PR00598">
    <property type="entry name" value="HTHMARR"/>
</dbReference>
<evidence type="ECO:0000259" key="1">
    <source>
        <dbReference type="PROSITE" id="PS50995"/>
    </source>
</evidence>
<keyword evidence="3" id="KW-1185">Reference proteome</keyword>
<dbReference type="InterPro" id="IPR036390">
    <property type="entry name" value="WH_DNA-bd_sf"/>
</dbReference>
<name>A0A8J3V4E6_9ACTN</name>
<dbReference type="SUPFAM" id="SSF46785">
    <property type="entry name" value="Winged helix' DNA-binding domain"/>
    <property type="match status" value="1"/>
</dbReference>
<accession>A0A8J3V4E6</accession>
<dbReference type="RefSeq" id="WP_203946077.1">
    <property type="nucleotide sequence ID" value="NZ_BOOR01000031.1"/>
</dbReference>
<dbReference type="GO" id="GO:0003700">
    <property type="term" value="F:DNA-binding transcription factor activity"/>
    <property type="evidence" value="ECO:0007669"/>
    <property type="project" value="InterPro"/>
</dbReference>
<dbReference type="Gene3D" id="1.10.10.10">
    <property type="entry name" value="Winged helix-like DNA-binding domain superfamily/Winged helix DNA-binding domain"/>
    <property type="match status" value="1"/>
</dbReference>
<protein>
    <recommendedName>
        <fullName evidence="1">HTH marR-type domain-containing protein</fullName>
    </recommendedName>
</protein>
<dbReference type="AlphaFoldDB" id="A0A8J3V4E6"/>
<dbReference type="PANTHER" id="PTHR33164:SF99">
    <property type="entry name" value="MARR FAMILY REGULATORY PROTEIN"/>
    <property type="match status" value="1"/>
</dbReference>